<sequence length="47" mass="5662">MELRTYHCTDYSRKKASRYIILKIFFKKSPLNFFRPPTGEGQKSLYT</sequence>
<accession>E2ZHK8</accession>
<dbReference type="HOGENOM" id="CLU_3168287_0_0_9"/>
<name>E2ZHK8_9FIRM</name>
<proteinExistence type="predicted"/>
<reference evidence="1 2" key="1">
    <citation type="submission" date="2010-08" db="EMBL/GenBank/DDBJ databases">
        <authorList>
            <person name="Weinstock G."/>
            <person name="Sodergren E."/>
            <person name="Clifton S."/>
            <person name="Fulton L."/>
            <person name="Fulton B."/>
            <person name="Courtney L."/>
            <person name="Fronick C."/>
            <person name="Harrison M."/>
            <person name="Strong C."/>
            <person name="Farmer C."/>
            <person name="Delahaunty K."/>
            <person name="Markovic C."/>
            <person name="Hall O."/>
            <person name="Minx P."/>
            <person name="Tomlinson C."/>
            <person name="Mitreva M."/>
            <person name="Hou S."/>
            <person name="Chen J."/>
            <person name="Wollam A."/>
            <person name="Pepin K.H."/>
            <person name="Johnson M."/>
            <person name="Bhonagiri V."/>
            <person name="Zhang X."/>
            <person name="Suruliraj S."/>
            <person name="Warren W."/>
            <person name="Chinwalla A."/>
            <person name="Mardis E.R."/>
            <person name="Wilson R.K."/>
        </authorList>
    </citation>
    <scope>NUCLEOTIDE SEQUENCE [LARGE SCALE GENOMIC DNA]</scope>
    <source>
        <strain evidence="1 2">KLE1255</strain>
    </source>
</reference>
<dbReference type="Proteomes" id="UP000006028">
    <property type="component" value="Unassembled WGS sequence"/>
</dbReference>
<dbReference type="STRING" id="748224.HMPREF9436_01147"/>
<dbReference type="BioCyc" id="FCF748224-HMP:GTSS-2598-MONOMER"/>
<evidence type="ECO:0000313" key="2">
    <source>
        <dbReference type="Proteomes" id="UP000006028"/>
    </source>
</evidence>
<protein>
    <submittedName>
        <fullName evidence="1">Uncharacterized protein</fullName>
    </submittedName>
</protein>
<organism evidence="1 2">
    <name type="scientific">Faecalibacterium cf. prausnitzii KLE1255</name>
    <dbReference type="NCBI Taxonomy" id="748224"/>
    <lineage>
        <taxon>Bacteria</taxon>
        <taxon>Bacillati</taxon>
        <taxon>Bacillota</taxon>
        <taxon>Clostridia</taxon>
        <taxon>Eubacteriales</taxon>
        <taxon>Oscillospiraceae</taxon>
        <taxon>Faecalibacterium</taxon>
    </lineage>
</organism>
<comment type="caution">
    <text evidence="1">The sequence shown here is derived from an EMBL/GenBank/DDBJ whole genome shotgun (WGS) entry which is preliminary data.</text>
</comment>
<gene>
    <name evidence="1" type="ORF">HMPREF9436_01147</name>
</gene>
<evidence type="ECO:0000313" key="1">
    <source>
        <dbReference type="EMBL" id="EFQ07323.1"/>
    </source>
</evidence>
<dbReference type="AlphaFoldDB" id="E2ZHK8"/>
<dbReference type="EMBL" id="AECU01000097">
    <property type="protein sequence ID" value="EFQ07323.1"/>
    <property type="molecule type" value="Genomic_DNA"/>
</dbReference>